<organism evidence="1 2">
    <name type="scientific">Salsuginibacillus halophilus</name>
    <dbReference type="NCBI Taxonomy" id="517424"/>
    <lineage>
        <taxon>Bacteria</taxon>
        <taxon>Bacillati</taxon>
        <taxon>Bacillota</taxon>
        <taxon>Bacilli</taxon>
        <taxon>Bacillales</taxon>
        <taxon>Bacillaceae</taxon>
        <taxon>Salsuginibacillus</taxon>
    </lineage>
</organism>
<keyword evidence="2" id="KW-1185">Reference proteome</keyword>
<gene>
    <name evidence="1" type="ORF">B0H94_105118</name>
</gene>
<proteinExistence type="predicted"/>
<evidence type="ECO:0000313" key="1">
    <source>
        <dbReference type="EMBL" id="PSL46965.1"/>
    </source>
</evidence>
<dbReference type="EMBL" id="PYAV01000005">
    <property type="protein sequence ID" value="PSL46965.1"/>
    <property type="molecule type" value="Genomic_DNA"/>
</dbReference>
<evidence type="ECO:0000313" key="2">
    <source>
        <dbReference type="Proteomes" id="UP000242310"/>
    </source>
</evidence>
<accession>A0A2P8HL68</accession>
<name>A0A2P8HL68_9BACI</name>
<dbReference type="Proteomes" id="UP000242310">
    <property type="component" value="Unassembled WGS sequence"/>
</dbReference>
<dbReference type="AlphaFoldDB" id="A0A2P8HL68"/>
<reference evidence="1 2" key="1">
    <citation type="submission" date="2018-03" db="EMBL/GenBank/DDBJ databases">
        <title>Genomic Encyclopedia of Type Strains, Phase III (KMG-III): the genomes of soil and plant-associated and newly described type strains.</title>
        <authorList>
            <person name="Whitman W."/>
        </authorList>
    </citation>
    <scope>NUCLEOTIDE SEQUENCE [LARGE SCALE GENOMIC DNA]</scope>
    <source>
        <strain evidence="1 2">CGMCC 1.07653</strain>
    </source>
</reference>
<comment type="caution">
    <text evidence="1">The sequence shown here is derived from an EMBL/GenBank/DDBJ whole genome shotgun (WGS) entry which is preliminary data.</text>
</comment>
<sequence length="37" mass="3797">MGKFFKGCLTVFVAFIALGVIVALFTGGGEDDVASDT</sequence>
<protein>
    <submittedName>
        <fullName evidence="1">Uncharacterized protein</fullName>
    </submittedName>
</protein>